<dbReference type="AlphaFoldDB" id="A0A0H2SPW5"/>
<sequence>MFAILRSENTGNKRSDYLILRFEIRTLNHIFDIMTSFRVGEPSTNSESASPFANTLPEILAKIFSYAIPMPHNLQEYIEYNSPLEKYPWPFLFVCKHWREVALSSPTLWSSIVLLPPNSHTGYTGDGKHGVSSYLSRLLDMHVKRSKNVPLTVVSVLSLSRTTLKPTFENLIKSQHRWRDALMNFMLNDQDITPVLPASGSESSRCVLRLRDLPLLESLSACCIYDEDAHEPLLKIELGPCPGLKQFKLFPGIFVRENEDVIHAEEDFLPNLRSVTIQVEDVDNGWQNLLQHSSAIELLEFRALGPDFSVYPTTAIGPFKLPNLRALEIQSAHVATVLQYFAFPSTTRLKLMDMEVRFSDGYLSDFSAVIKRMKLNIDHLELAFAFDDIPTFRSEILQEFLRLCNELRSLTLEGIPWNAFKLVCSTLTSAFNSQLELSESTNQESIELESTLLPKLHTLRVHIDLLDMTDAEAIDLACIYDLIFKCRERFPVFRLDLRILWLIADVGQSGDKILGLKASLQQSLDRLCLDHRVLSRSQDGFVICINGKELCAEESGFEHEASGGIELGSHFKQLQVQLGELEEEERTQA</sequence>
<dbReference type="PANTHER" id="PTHR38926:SF5">
    <property type="entry name" value="F-BOX AND LEUCINE-RICH REPEAT PROTEIN 6"/>
    <property type="match status" value="1"/>
</dbReference>
<evidence type="ECO:0000313" key="2">
    <source>
        <dbReference type="Proteomes" id="UP000053477"/>
    </source>
</evidence>
<reference evidence="1 2" key="1">
    <citation type="submission" date="2015-04" db="EMBL/GenBank/DDBJ databases">
        <title>Complete genome sequence of Schizopora paradoxa KUC8140, a cosmopolitan wood degrader in East Asia.</title>
        <authorList>
            <consortium name="DOE Joint Genome Institute"/>
            <person name="Min B."/>
            <person name="Park H."/>
            <person name="Jang Y."/>
            <person name="Kim J.-J."/>
            <person name="Kim K.H."/>
            <person name="Pangilinan J."/>
            <person name="Lipzen A."/>
            <person name="Riley R."/>
            <person name="Grigoriev I.V."/>
            <person name="Spatafora J.W."/>
            <person name="Choi I.-G."/>
        </authorList>
    </citation>
    <scope>NUCLEOTIDE SEQUENCE [LARGE SCALE GENOMIC DNA]</scope>
    <source>
        <strain evidence="1 2">KUC8140</strain>
    </source>
</reference>
<dbReference type="EMBL" id="KQ085889">
    <property type="protein sequence ID" value="KLO19111.1"/>
    <property type="molecule type" value="Genomic_DNA"/>
</dbReference>
<protein>
    <submittedName>
        <fullName evidence="1">Uncharacterized protein</fullName>
    </submittedName>
</protein>
<dbReference type="PANTHER" id="PTHR38926">
    <property type="entry name" value="F-BOX DOMAIN CONTAINING PROTEIN, EXPRESSED"/>
    <property type="match status" value="1"/>
</dbReference>
<dbReference type="OrthoDB" id="3365698at2759"/>
<dbReference type="Gene3D" id="1.20.1280.50">
    <property type="match status" value="1"/>
</dbReference>
<dbReference type="Proteomes" id="UP000053477">
    <property type="component" value="Unassembled WGS sequence"/>
</dbReference>
<keyword evidence="2" id="KW-1185">Reference proteome</keyword>
<proteinExistence type="predicted"/>
<name>A0A0H2SPW5_9AGAM</name>
<dbReference type="InParanoid" id="A0A0H2SPW5"/>
<evidence type="ECO:0000313" key="1">
    <source>
        <dbReference type="EMBL" id="KLO19111.1"/>
    </source>
</evidence>
<accession>A0A0H2SPW5</accession>
<organism evidence="1 2">
    <name type="scientific">Schizopora paradoxa</name>
    <dbReference type="NCBI Taxonomy" id="27342"/>
    <lineage>
        <taxon>Eukaryota</taxon>
        <taxon>Fungi</taxon>
        <taxon>Dikarya</taxon>
        <taxon>Basidiomycota</taxon>
        <taxon>Agaricomycotina</taxon>
        <taxon>Agaricomycetes</taxon>
        <taxon>Hymenochaetales</taxon>
        <taxon>Schizoporaceae</taxon>
        <taxon>Schizopora</taxon>
    </lineage>
</organism>
<gene>
    <name evidence="1" type="ORF">SCHPADRAFT_924737</name>
</gene>